<keyword evidence="14" id="KW-1185">Reference proteome</keyword>
<keyword evidence="5 10" id="KW-0808">Transferase</keyword>
<feature type="transmembrane region" description="Helical" evidence="10">
    <location>
        <begin position="174"/>
        <end position="192"/>
    </location>
</feature>
<evidence type="ECO:0000256" key="3">
    <source>
        <dbReference type="ARBA" id="ARBA00007222"/>
    </source>
</evidence>
<feature type="domain" description="ArnT-like N-terminal" evidence="11">
    <location>
        <begin position="35"/>
        <end position="191"/>
    </location>
</feature>
<dbReference type="InterPro" id="IPR027005">
    <property type="entry name" value="PMT-like"/>
</dbReference>
<dbReference type="GO" id="GO:0012505">
    <property type="term" value="C:endomembrane system"/>
    <property type="evidence" value="ECO:0007669"/>
    <property type="project" value="UniProtKB-SubCell"/>
</dbReference>
<keyword evidence="8 10" id="KW-0472">Membrane</keyword>
<evidence type="ECO:0000256" key="1">
    <source>
        <dbReference type="ARBA" id="ARBA00004127"/>
    </source>
</evidence>
<dbReference type="PANTHER" id="PTHR10050:SF46">
    <property type="entry name" value="PROTEIN O-MANNOSYL-TRANSFERASE 2"/>
    <property type="match status" value="1"/>
</dbReference>
<feature type="domain" description="Protein O-mannosyl-transferase C-terminal four TM" evidence="12">
    <location>
        <begin position="334"/>
        <end position="525"/>
    </location>
</feature>
<comment type="subcellular location">
    <subcellularLocation>
        <location evidence="10">Cell membrane</location>
    </subcellularLocation>
    <subcellularLocation>
        <location evidence="1">Endomembrane system</location>
        <topology evidence="1">Multi-pass membrane protein</topology>
    </subcellularLocation>
</comment>
<comment type="function">
    <text evidence="10">Protein O-mannosyltransferase that catalyzes the transfer of a single mannose residue from a polyprenol phospho-mannosyl lipidic donor to the hydroxyl group of selected serine and threonine residues in acceptor proteins.</text>
</comment>
<evidence type="ECO:0000313" key="13">
    <source>
        <dbReference type="EMBL" id="TQL59021.1"/>
    </source>
</evidence>
<dbReference type="EC" id="2.4.1.-" evidence="10"/>
<dbReference type="Pfam" id="PF02366">
    <property type="entry name" value="PMT"/>
    <property type="match status" value="1"/>
</dbReference>
<evidence type="ECO:0000256" key="10">
    <source>
        <dbReference type="RuleBase" id="RU367007"/>
    </source>
</evidence>
<feature type="transmembrane region" description="Helical" evidence="10">
    <location>
        <begin position="448"/>
        <end position="471"/>
    </location>
</feature>
<feature type="transmembrane region" description="Helical" evidence="10">
    <location>
        <begin position="23"/>
        <end position="42"/>
    </location>
</feature>
<evidence type="ECO:0000256" key="7">
    <source>
        <dbReference type="ARBA" id="ARBA00022989"/>
    </source>
</evidence>
<feature type="transmembrane region" description="Helical" evidence="10">
    <location>
        <begin position="247"/>
        <end position="265"/>
    </location>
</feature>
<dbReference type="UniPathway" id="UPA00378"/>
<feature type="transmembrane region" description="Helical" evidence="10">
    <location>
        <begin position="401"/>
        <end position="419"/>
    </location>
</feature>
<dbReference type="GO" id="GO:0005886">
    <property type="term" value="C:plasma membrane"/>
    <property type="evidence" value="ECO:0007669"/>
    <property type="project" value="UniProtKB-SubCell"/>
</dbReference>
<accession>A0A542ZFD2</accession>
<dbReference type="PANTHER" id="PTHR10050">
    <property type="entry name" value="DOLICHYL-PHOSPHATE-MANNOSE--PROTEIN MANNOSYLTRANSFERASE"/>
    <property type="match status" value="1"/>
</dbReference>
<comment type="caution">
    <text evidence="13">The sequence shown here is derived from an EMBL/GenBank/DDBJ whole genome shotgun (WGS) entry which is preliminary data.</text>
</comment>
<evidence type="ECO:0000259" key="11">
    <source>
        <dbReference type="Pfam" id="PF02366"/>
    </source>
</evidence>
<keyword evidence="7 10" id="KW-1133">Transmembrane helix</keyword>
<organism evidence="13 14">
    <name type="scientific">Oryzihumus leptocrescens</name>
    <dbReference type="NCBI Taxonomy" id="297536"/>
    <lineage>
        <taxon>Bacteria</taxon>
        <taxon>Bacillati</taxon>
        <taxon>Actinomycetota</taxon>
        <taxon>Actinomycetes</taxon>
        <taxon>Micrococcales</taxon>
        <taxon>Intrasporangiaceae</taxon>
        <taxon>Oryzihumus</taxon>
    </lineage>
</organism>
<dbReference type="EMBL" id="VFOQ01000001">
    <property type="protein sequence ID" value="TQL59021.1"/>
    <property type="molecule type" value="Genomic_DNA"/>
</dbReference>
<feature type="transmembrane region" description="Helical" evidence="10">
    <location>
        <begin position="483"/>
        <end position="506"/>
    </location>
</feature>
<dbReference type="GO" id="GO:0004169">
    <property type="term" value="F:dolichyl-phosphate-mannose-protein mannosyltransferase activity"/>
    <property type="evidence" value="ECO:0007669"/>
    <property type="project" value="UniProtKB-UniRule"/>
</dbReference>
<evidence type="ECO:0000256" key="8">
    <source>
        <dbReference type="ARBA" id="ARBA00023136"/>
    </source>
</evidence>
<keyword evidence="6 10" id="KW-0812">Transmembrane</keyword>
<keyword evidence="10" id="KW-1003">Cell membrane</keyword>
<dbReference type="Pfam" id="PF16192">
    <property type="entry name" value="PMT_4TMC"/>
    <property type="match status" value="1"/>
</dbReference>
<feature type="transmembrane region" description="Helical" evidence="10">
    <location>
        <begin position="146"/>
        <end position="162"/>
    </location>
</feature>
<sequence>MTAMTPTEQLRSRLLGTRPTDRLWGWLAPLVVAAVGGFLRFWKLGDPHQLVFDETYYVKQAYSMIQHGFEERVPDSIKYPDAMFTNGTPNVFGTTADFVVHPPVGKWVIAVGEQLFGVTSSVGWRFSVALLGTLSILMIGRAGRRLFGSTLMGTIAAILLAFDGHHFVHSRTGLLDLIVMFWAFAGFCALLIDRDRSREILARKVGALREAGQAPGTGGLLYGPWLGWRPWRWVAAVCLGLSAGTKWSGLFFLAVFGLMTVLWDVGARRAAGIRRWFPGAVVLDGVFAGVVMVGVAASVYLASWTGWFLSKDGYDRQWALTHPSRSFGWVPDALRSLWQYHQEMYRFNITLSSPHPYKTNPWSWLIQGRPTSFFYEGPKKGQDGCTVDLCSKAITSIGTPTIWWGAAVALFVLLFMWALRRDWRAGAILAGFVGGYLPWFNYQQRTIYSFYAIAFVPWIVLAVTYVLGLVIGPEKASRRRRRWGLASAGAYVVLTVALFAFFYPIYTAQVIPYTQWSWRMWFPSWI</sequence>
<comment type="pathway">
    <text evidence="2 10">Protein modification; protein glycosylation.</text>
</comment>
<evidence type="ECO:0000313" key="14">
    <source>
        <dbReference type="Proteomes" id="UP000319514"/>
    </source>
</evidence>
<comment type="similarity">
    <text evidence="3 10">Belongs to the glycosyltransferase 39 family.</text>
</comment>
<dbReference type="InterPro" id="IPR003342">
    <property type="entry name" value="ArnT-like_N"/>
</dbReference>
<evidence type="ECO:0000256" key="9">
    <source>
        <dbReference type="ARBA" id="ARBA00093617"/>
    </source>
</evidence>
<reference evidence="13 14" key="1">
    <citation type="submission" date="2019-06" db="EMBL/GenBank/DDBJ databases">
        <title>Sequencing the genomes of 1000 actinobacteria strains.</title>
        <authorList>
            <person name="Klenk H.-P."/>
        </authorList>
    </citation>
    <scope>NUCLEOTIDE SEQUENCE [LARGE SCALE GENOMIC DNA]</scope>
    <source>
        <strain evidence="13 14">DSM 18082</strain>
    </source>
</reference>
<evidence type="ECO:0000259" key="12">
    <source>
        <dbReference type="Pfam" id="PF16192"/>
    </source>
</evidence>
<dbReference type="Proteomes" id="UP000319514">
    <property type="component" value="Unassembled WGS sequence"/>
</dbReference>
<proteinExistence type="inferred from homology"/>
<protein>
    <recommendedName>
        <fullName evidence="9 10">Polyprenol-phosphate-mannose--protein mannosyltransferase</fullName>
        <ecNumber evidence="10">2.4.1.-</ecNumber>
    </recommendedName>
</protein>
<feature type="transmembrane region" description="Helical" evidence="10">
    <location>
        <begin position="122"/>
        <end position="140"/>
    </location>
</feature>
<feature type="transmembrane region" description="Helical" evidence="10">
    <location>
        <begin position="277"/>
        <end position="302"/>
    </location>
</feature>
<name>A0A542ZFD2_9MICO</name>
<evidence type="ECO:0000256" key="5">
    <source>
        <dbReference type="ARBA" id="ARBA00022679"/>
    </source>
</evidence>
<keyword evidence="4 10" id="KW-0328">Glycosyltransferase</keyword>
<dbReference type="AlphaFoldDB" id="A0A542ZFD2"/>
<evidence type="ECO:0000256" key="4">
    <source>
        <dbReference type="ARBA" id="ARBA00022676"/>
    </source>
</evidence>
<feature type="transmembrane region" description="Helical" evidence="10">
    <location>
        <begin position="426"/>
        <end position="442"/>
    </location>
</feature>
<evidence type="ECO:0000256" key="2">
    <source>
        <dbReference type="ARBA" id="ARBA00004922"/>
    </source>
</evidence>
<dbReference type="InterPro" id="IPR032421">
    <property type="entry name" value="PMT_4TMC"/>
</dbReference>
<evidence type="ECO:0000256" key="6">
    <source>
        <dbReference type="ARBA" id="ARBA00022692"/>
    </source>
</evidence>
<gene>
    <name evidence="13" type="ORF">FB474_0366</name>
</gene>